<dbReference type="OrthoDB" id="185373at2759"/>
<dbReference type="AlphaFoldDB" id="A0A0D2MPB9"/>
<keyword evidence="1" id="KW-0677">Repeat</keyword>
<feature type="repeat" description="PPR" evidence="2">
    <location>
        <begin position="135"/>
        <end position="169"/>
    </location>
</feature>
<dbReference type="OMA" id="CHARKVD"/>
<sequence length="514" mass="57525">MFSDEEESFNPGRSSLLLAATTAHAMKDSFHDALQTYLTANIRPPTYRQLALFRNLDSDPKLKEKVEKYLHQLSVASLVSRPTSLSKHIMNISSARSTKLLEQLYSDVIQGISGPAPYLAIDASTISDTRPVAMTEAGWTAFQTGFLRSERPDLAANIWQDMEKCGFTPGVSMWTSLIDTYADLRDSRQAMLTWNTMLKSGVKPDTLCYRAMITALFEDSNAEAALLKFKEYHKSSLNKSELGILVYNTVLKGLLRLKRIGDANGLVEVMGKKGPAPDLISYNTFLAYYSRQKDFKGLSGVIAQMSSVNIAGDVVTYSTILTALLNAGREDAASTILSLMRKQGVKPNVATYSAIIEDQMRQQTEESLLAAFNILDKMEEDNSTMPNEVTFTSVLSGIYRNQAISRERAEELKSDIMARMKRARISMKIPTYHILIRAALDSQDPKGHLDALALLGDMERQGLPRTNTVWYILFAGLMYREQWEVAKVMVEKMEQSGHQPSPRVLRLVNDIKEK</sequence>
<dbReference type="STRING" id="945553.A0A0D2MPB9"/>
<accession>A0A0D2MPB9</accession>
<dbReference type="Gene3D" id="1.25.40.10">
    <property type="entry name" value="Tetratricopeptide repeat domain"/>
    <property type="match status" value="3"/>
</dbReference>
<name>A0A0D2MPB9_HYPSF</name>
<gene>
    <name evidence="3" type="ORF">HYPSUDRAFT_134068</name>
</gene>
<keyword evidence="4" id="KW-1185">Reference proteome</keyword>
<dbReference type="InterPro" id="IPR011990">
    <property type="entry name" value="TPR-like_helical_dom_sf"/>
</dbReference>
<organism evidence="3 4">
    <name type="scientific">Hypholoma sublateritium (strain FD-334 SS-4)</name>
    <dbReference type="NCBI Taxonomy" id="945553"/>
    <lineage>
        <taxon>Eukaryota</taxon>
        <taxon>Fungi</taxon>
        <taxon>Dikarya</taxon>
        <taxon>Basidiomycota</taxon>
        <taxon>Agaricomycotina</taxon>
        <taxon>Agaricomycetes</taxon>
        <taxon>Agaricomycetidae</taxon>
        <taxon>Agaricales</taxon>
        <taxon>Agaricineae</taxon>
        <taxon>Strophariaceae</taxon>
        <taxon>Hypholoma</taxon>
    </lineage>
</organism>
<dbReference type="Proteomes" id="UP000054270">
    <property type="component" value="Unassembled WGS sequence"/>
</dbReference>
<dbReference type="EMBL" id="KN817530">
    <property type="protein sequence ID" value="KJA25758.1"/>
    <property type="molecule type" value="Genomic_DNA"/>
</dbReference>
<dbReference type="Pfam" id="PF01535">
    <property type="entry name" value="PPR"/>
    <property type="match status" value="1"/>
</dbReference>
<feature type="repeat" description="PPR" evidence="2">
    <location>
        <begin position="313"/>
        <end position="347"/>
    </location>
</feature>
<dbReference type="NCBIfam" id="TIGR00756">
    <property type="entry name" value="PPR"/>
    <property type="match status" value="2"/>
</dbReference>
<protein>
    <recommendedName>
        <fullName evidence="5">Pentacotripeptide-repeat region of PRORP domain-containing protein</fullName>
    </recommendedName>
</protein>
<reference evidence="4" key="1">
    <citation type="submission" date="2014-04" db="EMBL/GenBank/DDBJ databases">
        <title>Evolutionary Origins and Diversification of the Mycorrhizal Mutualists.</title>
        <authorList>
            <consortium name="DOE Joint Genome Institute"/>
            <consortium name="Mycorrhizal Genomics Consortium"/>
            <person name="Kohler A."/>
            <person name="Kuo A."/>
            <person name="Nagy L.G."/>
            <person name="Floudas D."/>
            <person name="Copeland A."/>
            <person name="Barry K.W."/>
            <person name="Cichocki N."/>
            <person name="Veneault-Fourrey C."/>
            <person name="LaButti K."/>
            <person name="Lindquist E.A."/>
            <person name="Lipzen A."/>
            <person name="Lundell T."/>
            <person name="Morin E."/>
            <person name="Murat C."/>
            <person name="Riley R."/>
            <person name="Ohm R."/>
            <person name="Sun H."/>
            <person name="Tunlid A."/>
            <person name="Henrissat B."/>
            <person name="Grigoriev I.V."/>
            <person name="Hibbett D.S."/>
            <person name="Martin F."/>
        </authorList>
    </citation>
    <scope>NUCLEOTIDE SEQUENCE [LARGE SCALE GENOMIC DNA]</scope>
    <source>
        <strain evidence="4">FD-334 SS-4</strain>
    </source>
</reference>
<evidence type="ECO:0000256" key="1">
    <source>
        <dbReference type="ARBA" id="ARBA00022737"/>
    </source>
</evidence>
<dbReference type="PANTHER" id="PTHR47939:SF13">
    <property type="entry name" value="OS03G0201400 PROTEIN"/>
    <property type="match status" value="1"/>
</dbReference>
<evidence type="ECO:0000313" key="3">
    <source>
        <dbReference type="EMBL" id="KJA25758.1"/>
    </source>
</evidence>
<dbReference type="PANTHER" id="PTHR47939">
    <property type="entry name" value="MEMBRANE-ASSOCIATED SALT-INDUCIBLE PROTEIN-LIKE"/>
    <property type="match status" value="1"/>
</dbReference>
<dbReference type="Pfam" id="PF13812">
    <property type="entry name" value="PPR_3"/>
    <property type="match status" value="1"/>
</dbReference>
<dbReference type="PROSITE" id="PS51375">
    <property type="entry name" value="PPR"/>
    <property type="match status" value="4"/>
</dbReference>
<dbReference type="Pfam" id="PF13041">
    <property type="entry name" value="PPR_2"/>
    <property type="match status" value="1"/>
</dbReference>
<dbReference type="InterPro" id="IPR050667">
    <property type="entry name" value="PPR-containing_protein"/>
</dbReference>
<evidence type="ECO:0000256" key="2">
    <source>
        <dbReference type="PROSITE-ProRule" id="PRU00708"/>
    </source>
</evidence>
<proteinExistence type="predicted"/>
<dbReference type="InterPro" id="IPR002885">
    <property type="entry name" value="PPR_rpt"/>
</dbReference>
<feature type="repeat" description="PPR" evidence="2">
    <location>
        <begin position="170"/>
        <end position="204"/>
    </location>
</feature>
<evidence type="ECO:0000313" key="4">
    <source>
        <dbReference type="Proteomes" id="UP000054270"/>
    </source>
</evidence>
<feature type="repeat" description="PPR" evidence="2">
    <location>
        <begin position="243"/>
        <end position="277"/>
    </location>
</feature>
<evidence type="ECO:0008006" key="5">
    <source>
        <dbReference type="Google" id="ProtNLM"/>
    </source>
</evidence>